<evidence type="ECO:0000313" key="4">
    <source>
        <dbReference type="EMBL" id="CAH2071044.1"/>
    </source>
</evidence>
<keyword evidence="5" id="KW-1185">Reference proteome</keyword>
<dbReference type="SMART" id="SM00248">
    <property type="entry name" value="ANK"/>
    <property type="match status" value="5"/>
</dbReference>
<feature type="transmembrane region" description="Helical" evidence="2">
    <location>
        <begin position="478"/>
        <end position="500"/>
    </location>
</feature>
<dbReference type="PANTHER" id="PTHR24128:SF107">
    <property type="entry name" value="PGG DOMAIN-CONTAINING PROTEIN"/>
    <property type="match status" value="1"/>
</dbReference>
<protein>
    <recommendedName>
        <fullName evidence="3">PGG domain-containing protein</fullName>
    </recommendedName>
</protein>
<dbReference type="Pfam" id="PF00023">
    <property type="entry name" value="Ank"/>
    <property type="match status" value="1"/>
</dbReference>
<dbReference type="Pfam" id="PF12796">
    <property type="entry name" value="Ank_2"/>
    <property type="match status" value="1"/>
</dbReference>
<evidence type="ECO:0000259" key="3">
    <source>
        <dbReference type="Pfam" id="PF13962"/>
    </source>
</evidence>
<keyword evidence="2" id="KW-0812">Transmembrane</keyword>
<dbReference type="AlphaFoldDB" id="A0AAU9SQT8"/>
<dbReference type="InterPro" id="IPR026961">
    <property type="entry name" value="PGG_dom"/>
</dbReference>
<dbReference type="Proteomes" id="UP000836841">
    <property type="component" value="Chromosome 6"/>
</dbReference>
<evidence type="ECO:0000256" key="1">
    <source>
        <dbReference type="PROSITE-ProRule" id="PRU00023"/>
    </source>
</evidence>
<dbReference type="InterPro" id="IPR002110">
    <property type="entry name" value="Ankyrin_rpt"/>
</dbReference>
<keyword evidence="1" id="KW-0040">ANK repeat</keyword>
<dbReference type="Gene3D" id="1.25.40.20">
    <property type="entry name" value="Ankyrin repeat-containing domain"/>
    <property type="match status" value="1"/>
</dbReference>
<feature type="repeat" description="ANK" evidence="1">
    <location>
        <begin position="209"/>
        <end position="229"/>
    </location>
</feature>
<keyword evidence="2" id="KW-0472">Membrane</keyword>
<proteinExistence type="predicted"/>
<sequence>MSMVVDINRVSDMAAQDANRRKSSSTIPQDDNIYERLKKAAQDGDIERLYKLIAEEPNILGNFDKMHFCETPLHIAAEEGQTQFAMELMNLKPSLASKLNVSGFSPMHLALQNKHFRMVRGFVAIDSSLISIKGRGMITPLHHVARVGETELLSEFLFACPSSLNDLTVKCETAVHVAVKNGQLKAFKVLLGWIKRVNKEAILDLKDEDGNTALHNAASINQTEVMKLLGKVVKVKAKNLDGKTAKDILQIHQSPCFPEARNFLHSVKEKILCRSTTNLGNYLTQKLSLIERRNKFLGLSNLSMTGDMSLQTSNRHDAILVVAILIVTATYQAGLSPPGGFWQETTDDHDAGQMTMKFFNAVHFIFLNGIAFLLSLFVIIFLIVGLPMWKLVYGSTAALSVGMLASYTTIFPDPSYTEIEKHPFRSISTAIFLLVSPVIIVILMFATYIAFIADKRRRHRVDFPAACFSLRDASSHPYLSLLAGICVIVGVYVSWFKVIFEKDLKI</sequence>
<dbReference type="PROSITE" id="PS50297">
    <property type="entry name" value="ANK_REP_REGION"/>
    <property type="match status" value="1"/>
</dbReference>
<dbReference type="Pfam" id="PF13962">
    <property type="entry name" value="PGG"/>
    <property type="match status" value="1"/>
</dbReference>
<dbReference type="SUPFAM" id="SSF48403">
    <property type="entry name" value="Ankyrin repeat"/>
    <property type="match status" value="1"/>
</dbReference>
<feature type="transmembrane region" description="Helical" evidence="2">
    <location>
        <begin position="391"/>
        <end position="410"/>
    </location>
</feature>
<feature type="domain" description="PGG" evidence="3">
    <location>
        <begin position="313"/>
        <end position="388"/>
    </location>
</feature>
<reference evidence="4 5" key="1">
    <citation type="submission" date="2022-03" db="EMBL/GenBank/DDBJ databases">
        <authorList>
            <person name="Nunn A."/>
            <person name="Chopra R."/>
            <person name="Nunn A."/>
            <person name="Contreras Garrido A."/>
        </authorList>
    </citation>
    <scope>NUCLEOTIDE SEQUENCE [LARGE SCALE GENOMIC DNA]</scope>
</reference>
<organism evidence="4 5">
    <name type="scientific">Thlaspi arvense</name>
    <name type="common">Field penny-cress</name>
    <dbReference type="NCBI Taxonomy" id="13288"/>
    <lineage>
        <taxon>Eukaryota</taxon>
        <taxon>Viridiplantae</taxon>
        <taxon>Streptophyta</taxon>
        <taxon>Embryophyta</taxon>
        <taxon>Tracheophyta</taxon>
        <taxon>Spermatophyta</taxon>
        <taxon>Magnoliopsida</taxon>
        <taxon>eudicotyledons</taxon>
        <taxon>Gunneridae</taxon>
        <taxon>Pentapetalae</taxon>
        <taxon>rosids</taxon>
        <taxon>malvids</taxon>
        <taxon>Brassicales</taxon>
        <taxon>Brassicaceae</taxon>
        <taxon>Thlaspideae</taxon>
        <taxon>Thlaspi</taxon>
    </lineage>
</organism>
<evidence type="ECO:0000256" key="2">
    <source>
        <dbReference type="SAM" id="Phobius"/>
    </source>
</evidence>
<keyword evidence="2" id="KW-1133">Transmembrane helix</keyword>
<dbReference type="PANTHER" id="PTHR24128">
    <property type="entry name" value="HOMEOBOX PROTEIN WARIAI"/>
    <property type="match status" value="1"/>
</dbReference>
<dbReference type="EMBL" id="OU466862">
    <property type="protein sequence ID" value="CAH2071044.1"/>
    <property type="molecule type" value="Genomic_DNA"/>
</dbReference>
<feature type="transmembrane region" description="Helical" evidence="2">
    <location>
        <begin position="318"/>
        <end position="335"/>
    </location>
</feature>
<feature type="transmembrane region" description="Helical" evidence="2">
    <location>
        <begin position="361"/>
        <end position="384"/>
    </location>
</feature>
<dbReference type="InterPro" id="IPR036770">
    <property type="entry name" value="Ankyrin_rpt-contain_sf"/>
</dbReference>
<feature type="transmembrane region" description="Helical" evidence="2">
    <location>
        <begin position="430"/>
        <end position="451"/>
    </location>
</feature>
<name>A0AAU9SQT8_THLAR</name>
<evidence type="ECO:0000313" key="5">
    <source>
        <dbReference type="Proteomes" id="UP000836841"/>
    </source>
</evidence>
<gene>
    <name evidence="4" type="ORF">TAV2_LOCUS20151</name>
</gene>
<dbReference type="PROSITE" id="PS50088">
    <property type="entry name" value="ANK_REPEAT"/>
    <property type="match status" value="1"/>
</dbReference>
<accession>A0AAU9SQT8</accession>